<dbReference type="Proteomes" id="UP001519348">
    <property type="component" value="Unassembled WGS sequence"/>
</dbReference>
<dbReference type="GO" id="GO:0008233">
    <property type="term" value="F:peptidase activity"/>
    <property type="evidence" value="ECO:0007669"/>
    <property type="project" value="UniProtKB-KW"/>
</dbReference>
<proteinExistence type="predicted"/>
<dbReference type="OrthoDB" id="9812991at2"/>
<accession>A0A1G8W953</accession>
<feature type="transmembrane region" description="Helical" evidence="1">
    <location>
        <begin position="6"/>
        <end position="26"/>
    </location>
</feature>
<keyword evidence="6" id="KW-1185">Reference proteome</keyword>
<dbReference type="PANTHER" id="PTHR23222:SF0">
    <property type="entry name" value="PROHIBITIN 1"/>
    <property type="match status" value="1"/>
</dbReference>
<dbReference type="InterPro" id="IPR000163">
    <property type="entry name" value="Prohibitin"/>
</dbReference>
<feature type="domain" description="Band 7" evidence="2">
    <location>
        <begin position="24"/>
        <end position="191"/>
    </location>
</feature>
<dbReference type="Gene3D" id="3.30.479.30">
    <property type="entry name" value="Band 7 domain"/>
    <property type="match status" value="1"/>
</dbReference>
<evidence type="ECO:0000313" key="6">
    <source>
        <dbReference type="Proteomes" id="UP001519348"/>
    </source>
</evidence>
<dbReference type="AlphaFoldDB" id="A0A1G8W953"/>
<keyword evidence="1" id="KW-0812">Transmembrane</keyword>
<dbReference type="EMBL" id="JAGGKN010000001">
    <property type="protein sequence ID" value="MBP1951445.1"/>
    <property type="molecule type" value="Genomic_DNA"/>
</dbReference>
<dbReference type="InterPro" id="IPR001107">
    <property type="entry name" value="Band_7"/>
</dbReference>
<dbReference type="STRING" id="586411.SAMN05216187_102153"/>
<gene>
    <name evidence="3" type="ORF">J2Z27_000471</name>
    <name evidence="4" type="ORF">SAMN05216187_102153</name>
</gene>
<keyword evidence="1" id="KW-1133">Transmembrane helix</keyword>
<reference evidence="5" key="2">
    <citation type="submission" date="2016-10" db="EMBL/GenBank/DDBJ databases">
        <authorList>
            <person name="Varghese N."/>
            <person name="Submissions S."/>
        </authorList>
    </citation>
    <scope>NUCLEOTIDE SEQUENCE [LARGE SCALE GENOMIC DNA]</scope>
    <source>
        <strain evidence="5">CGMCC 1.8911</strain>
    </source>
</reference>
<dbReference type="CDD" id="cd03401">
    <property type="entry name" value="SPFH_prohibitin"/>
    <property type="match status" value="1"/>
</dbReference>
<organism evidence="4 5">
    <name type="scientific">Jeotgalicoccus aerolatus</name>
    <dbReference type="NCBI Taxonomy" id="709510"/>
    <lineage>
        <taxon>Bacteria</taxon>
        <taxon>Bacillati</taxon>
        <taxon>Bacillota</taxon>
        <taxon>Bacilli</taxon>
        <taxon>Bacillales</taxon>
        <taxon>Staphylococcaceae</taxon>
        <taxon>Jeotgalicoccus</taxon>
    </lineage>
</organism>
<dbReference type="PANTHER" id="PTHR23222">
    <property type="entry name" value="PROHIBITIN"/>
    <property type="match status" value="1"/>
</dbReference>
<dbReference type="RefSeq" id="WP_092595323.1">
    <property type="nucleotide sequence ID" value="NZ_BMCN01000001.1"/>
</dbReference>
<dbReference type="GO" id="GO:0016020">
    <property type="term" value="C:membrane"/>
    <property type="evidence" value="ECO:0007669"/>
    <property type="project" value="InterPro"/>
</dbReference>
<dbReference type="Pfam" id="PF01145">
    <property type="entry name" value="Band_7"/>
    <property type="match status" value="1"/>
</dbReference>
<dbReference type="Proteomes" id="UP000242700">
    <property type="component" value="Unassembled WGS sequence"/>
</dbReference>
<protein>
    <submittedName>
        <fullName evidence="3">Regulator of protease activity HflC (Stomatin/prohibitin superfamily)</fullName>
    </submittedName>
    <submittedName>
        <fullName evidence="4">Regulator of protease activity HflC, stomatin/prohibitin superfamily</fullName>
    </submittedName>
</protein>
<dbReference type="GO" id="GO:0006508">
    <property type="term" value="P:proteolysis"/>
    <property type="evidence" value="ECO:0007669"/>
    <property type="project" value="UniProtKB-KW"/>
</dbReference>
<evidence type="ECO:0000313" key="5">
    <source>
        <dbReference type="Proteomes" id="UP000242700"/>
    </source>
</evidence>
<reference evidence="3 6" key="3">
    <citation type="submission" date="2021-03" db="EMBL/GenBank/DDBJ databases">
        <title>Genomic Encyclopedia of Type Strains, Phase IV (KMG-IV): sequencing the most valuable type-strain genomes for metagenomic binning, comparative biology and taxonomic classification.</title>
        <authorList>
            <person name="Goeker M."/>
        </authorList>
    </citation>
    <scope>NUCLEOTIDE SEQUENCE [LARGE SCALE GENOMIC DNA]</scope>
    <source>
        <strain evidence="3 6">DSM 22420</strain>
    </source>
</reference>
<dbReference type="InterPro" id="IPR036013">
    <property type="entry name" value="Band_7/SPFH_dom_sf"/>
</dbReference>
<name>A0A1G8W953_9STAP</name>
<evidence type="ECO:0000313" key="3">
    <source>
        <dbReference type="EMBL" id="MBP1951445.1"/>
    </source>
</evidence>
<evidence type="ECO:0000259" key="2">
    <source>
        <dbReference type="SMART" id="SM00244"/>
    </source>
</evidence>
<dbReference type="EMBL" id="FNFI01000002">
    <property type="protein sequence ID" value="SDJ74265.1"/>
    <property type="molecule type" value="Genomic_DNA"/>
</dbReference>
<keyword evidence="1" id="KW-0472">Membrane</keyword>
<evidence type="ECO:0000313" key="4">
    <source>
        <dbReference type="EMBL" id="SDJ74265.1"/>
    </source>
</evidence>
<keyword evidence="4" id="KW-0645">Protease</keyword>
<sequence>MKKMYAAIGIGVIIIAGLIAGLILMVSKVENGHVGVIYSINGGVQDEVLGQGWHLVYPTERVIEYPVRTQNKNYESLAVATIDGKTINMPVSLNYHVDSEKASAVYKKFGNITIEDLEEGYIKTRINDALRQTVSEYTVIQAFGERIGDIKLETIEIAKNDLEKDGIIIEDIMLSAPQPDAETQKAIDDRVKATQELERKKTDKLIATEEAERKRIEAEGEAEANRIIQESLSEEVLMQQLIEKWSGAQPISIGGEGVMIDLPQAPAETDEEEE</sequence>
<reference evidence="4" key="1">
    <citation type="submission" date="2016-10" db="EMBL/GenBank/DDBJ databases">
        <authorList>
            <person name="de Groot N.N."/>
        </authorList>
    </citation>
    <scope>NUCLEOTIDE SEQUENCE [LARGE SCALE GENOMIC DNA]</scope>
    <source>
        <strain evidence="4">CGMCC 1.8911</strain>
    </source>
</reference>
<keyword evidence="4" id="KW-0378">Hydrolase</keyword>
<evidence type="ECO:0000256" key="1">
    <source>
        <dbReference type="SAM" id="Phobius"/>
    </source>
</evidence>
<dbReference type="SMART" id="SM00244">
    <property type="entry name" value="PHB"/>
    <property type="match status" value="1"/>
</dbReference>
<dbReference type="SUPFAM" id="SSF117892">
    <property type="entry name" value="Band 7/SPFH domain"/>
    <property type="match status" value="1"/>
</dbReference>